<evidence type="ECO:0000313" key="5">
    <source>
        <dbReference type="Proteomes" id="UP000485058"/>
    </source>
</evidence>
<keyword evidence="4" id="KW-0418">Kinase</keyword>
<dbReference type="GO" id="GO:0015937">
    <property type="term" value="P:coenzyme A biosynthetic process"/>
    <property type="evidence" value="ECO:0007669"/>
    <property type="project" value="InterPro"/>
</dbReference>
<dbReference type="InterPro" id="IPR001977">
    <property type="entry name" value="Depp_CoAkinase"/>
</dbReference>
<organism evidence="4 5">
    <name type="scientific">Haematococcus lacustris</name>
    <name type="common">Green alga</name>
    <name type="synonym">Haematococcus pluvialis</name>
    <dbReference type="NCBI Taxonomy" id="44745"/>
    <lineage>
        <taxon>Eukaryota</taxon>
        <taxon>Viridiplantae</taxon>
        <taxon>Chlorophyta</taxon>
        <taxon>core chlorophytes</taxon>
        <taxon>Chlorophyceae</taxon>
        <taxon>CS clade</taxon>
        <taxon>Chlamydomonadales</taxon>
        <taxon>Haematococcaceae</taxon>
        <taxon>Haematococcus</taxon>
    </lineage>
</organism>
<keyword evidence="3" id="KW-0812">Transmembrane</keyword>
<name>A0A699YXX7_HAELA</name>
<dbReference type="Proteomes" id="UP000485058">
    <property type="component" value="Unassembled WGS sequence"/>
</dbReference>
<accession>A0A699YXX7</accession>
<proteinExistence type="predicted"/>
<keyword evidence="1" id="KW-0547">Nucleotide-binding</keyword>
<keyword evidence="4" id="KW-0808">Transferase</keyword>
<dbReference type="Pfam" id="PF01121">
    <property type="entry name" value="CoaE"/>
    <property type="match status" value="1"/>
</dbReference>
<feature type="transmembrane region" description="Helical" evidence="3">
    <location>
        <begin position="70"/>
        <end position="92"/>
    </location>
</feature>
<evidence type="ECO:0000313" key="4">
    <source>
        <dbReference type="EMBL" id="GFH07902.1"/>
    </source>
</evidence>
<evidence type="ECO:0000256" key="3">
    <source>
        <dbReference type="SAM" id="Phobius"/>
    </source>
</evidence>
<keyword evidence="3" id="KW-0472">Membrane</keyword>
<sequence>MQRKLVQRLMARDGLGEEAALQRVQAQMPLADKKRLAGAVLDNNGSKEQLEEQVHQLAIRLQQEAAAPRHWLLTPPTVVLGVALMLGSMLLGRQGGHRPAAMT</sequence>
<gene>
    <name evidence="4" type="ORF">HaLaN_02777</name>
</gene>
<evidence type="ECO:0000256" key="1">
    <source>
        <dbReference type="ARBA" id="ARBA00022741"/>
    </source>
</evidence>
<keyword evidence="5" id="KW-1185">Reference proteome</keyword>
<dbReference type="PROSITE" id="PS51219">
    <property type="entry name" value="DPCK"/>
    <property type="match status" value="1"/>
</dbReference>
<comment type="caution">
    <text evidence="4">The sequence shown here is derived from an EMBL/GenBank/DDBJ whole genome shotgun (WGS) entry which is preliminary data.</text>
</comment>
<dbReference type="SUPFAM" id="SSF52540">
    <property type="entry name" value="P-loop containing nucleoside triphosphate hydrolases"/>
    <property type="match status" value="1"/>
</dbReference>
<dbReference type="EMBL" id="BLLF01000124">
    <property type="protein sequence ID" value="GFH07902.1"/>
    <property type="molecule type" value="Genomic_DNA"/>
</dbReference>
<dbReference type="AlphaFoldDB" id="A0A699YXX7"/>
<dbReference type="GO" id="GO:0005524">
    <property type="term" value="F:ATP binding"/>
    <property type="evidence" value="ECO:0007669"/>
    <property type="project" value="UniProtKB-KW"/>
</dbReference>
<dbReference type="GO" id="GO:0004140">
    <property type="term" value="F:dephospho-CoA kinase activity"/>
    <property type="evidence" value="ECO:0007669"/>
    <property type="project" value="InterPro"/>
</dbReference>
<keyword evidence="3" id="KW-1133">Transmembrane helix</keyword>
<dbReference type="InterPro" id="IPR027417">
    <property type="entry name" value="P-loop_NTPase"/>
</dbReference>
<protein>
    <submittedName>
        <fullName evidence="4">Dephosphocoenzyme A kinase</fullName>
    </submittedName>
</protein>
<reference evidence="4 5" key="1">
    <citation type="submission" date="2020-02" db="EMBL/GenBank/DDBJ databases">
        <title>Draft genome sequence of Haematococcus lacustris strain NIES-144.</title>
        <authorList>
            <person name="Morimoto D."/>
            <person name="Nakagawa S."/>
            <person name="Yoshida T."/>
            <person name="Sawayama S."/>
        </authorList>
    </citation>
    <scope>NUCLEOTIDE SEQUENCE [LARGE SCALE GENOMIC DNA]</scope>
    <source>
        <strain evidence="4 5">NIES-144</strain>
    </source>
</reference>
<evidence type="ECO:0000256" key="2">
    <source>
        <dbReference type="ARBA" id="ARBA00022840"/>
    </source>
</evidence>
<keyword evidence="2" id="KW-0067">ATP-binding</keyword>
<dbReference type="Gene3D" id="3.40.50.300">
    <property type="entry name" value="P-loop containing nucleotide triphosphate hydrolases"/>
    <property type="match status" value="1"/>
</dbReference>